<feature type="signal peptide" evidence="3">
    <location>
        <begin position="1"/>
        <end position="17"/>
    </location>
</feature>
<protein>
    <submittedName>
        <fullName evidence="5">Polysaccharide deacetylase family protein</fullName>
    </submittedName>
</protein>
<dbReference type="InterPro" id="IPR050248">
    <property type="entry name" value="Polysacc_deacetylase_ArnD"/>
</dbReference>
<dbReference type="InterPro" id="IPR011330">
    <property type="entry name" value="Glyco_hydro/deAcase_b/a-brl"/>
</dbReference>
<comment type="caution">
    <text evidence="5">The sequence shown here is derived from an EMBL/GenBank/DDBJ whole genome shotgun (WGS) entry which is preliminary data.</text>
</comment>
<keyword evidence="3" id="KW-0732">Signal</keyword>
<dbReference type="SUPFAM" id="SSF88713">
    <property type="entry name" value="Glycoside hydrolase/deacetylase"/>
    <property type="match status" value="1"/>
</dbReference>
<keyword evidence="2" id="KW-0378">Hydrolase</keyword>
<dbReference type="GO" id="GO:0005975">
    <property type="term" value="P:carbohydrate metabolic process"/>
    <property type="evidence" value="ECO:0007669"/>
    <property type="project" value="InterPro"/>
</dbReference>
<evidence type="ECO:0000259" key="4">
    <source>
        <dbReference type="PROSITE" id="PS51677"/>
    </source>
</evidence>
<dbReference type="Proteomes" id="UP000824161">
    <property type="component" value="Unassembled WGS sequence"/>
</dbReference>
<dbReference type="EMBL" id="DVLY01000186">
    <property type="protein sequence ID" value="HIT98612.1"/>
    <property type="molecule type" value="Genomic_DNA"/>
</dbReference>
<dbReference type="PANTHER" id="PTHR10587:SF133">
    <property type="entry name" value="CHITIN DEACETYLASE 1-RELATED"/>
    <property type="match status" value="1"/>
</dbReference>
<dbReference type="Gene3D" id="3.20.20.370">
    <property type="entry name" value="Glycoside hydrolase/deacetylase"/>
    <property type="match status" value="1"/>
</dbReference>
<dbReference type="PANTHER" id="PTHR10587">
    <property type="entry name" value="GLYCOSYL TRANSFERASE-RELATED"/>
    <property type="match status" value="1"/>
</dbReference>
<sequence>MKKLAILLMMLPAGLWAQVLHVDNAQAMTWVEGAIERGDRTEKKISLVFTSDGFIDGYQTIRATLKKYGIKGAFFFTGNFYRMPECESIVKGLKKDGHYLGPHSDRHLLWCAWEDRDSLLVDKIAVYKDIMDNYGEMARFGIKLKKAPLMIPPYEYYNAKTAAWANELGVQLVNFSPGTGSNADYTTPDASNYRSSQQIYDRILAYEAEHKDGLNGFLLLVHFGVDPRRTDKFYDRLDDLIVELQRRGYEFVPITEQIRVKN</sequence>
<dbReference type="GO" id="GO:0016020">
    <property type="term" value="C:membrane"/>
    <property type="evidence" value="ECO:0007669"/>
    <property type="project" value="TreeGrafter"/>
</dbReference>
<gene>
    <name evidence="5" type="ORF">IAC44_07230</name>
</gene>
<evidence type="ECO:0000313" key="6">
    <source>
        <dbReference type="Proteomes" id="UP000824161"/>
    </source>
</evidence>
<accession>A0A9D1KU27</accession>
<evidence type="ECO:0000256" key="2">
    <source>
        <dbReference type="ARBA" id="ARBA00022801"/>
    </source>
</evidence>
<keyword evidence="1" id="KW-0479">Metal-binding</keyword>
<organism evidence="5 6">
    <name type="scientific">Candidatus Merdimorpha stercoravium</name>
    <dbReference type="NCBI Taxonomy" id="2840863"/>
    <lineage>
        <taxon>Bacteria</taxon>
        <taxon>Pseudomonadati</taxon>
        <taxon>Bacteroidota</taxon>
        <taxon>Flavobacteriia</taxon>
        <taxon>Flavobacteriales</taxon>
        <taxon>Candidatus Merdimorpha</taxon>
    </lineage>
</organism>
<feature type="chain" id="PRO_5038526190" evidence="3">
    <location>
        <begin position="18"/>
        <end position="262"/>
    </location>
</feature>
<dbReference type="AlphaFoldDB" id="A0A9D1KU27"/>
<dbReference type="GO" id="GO:0016810">
    <property type="term" value="F:hydrolase activity, acting on carbon-nitrogen (but not peptide) bonds"/>
    <property type="evidence" value="ECO:0007669"/>
    <property type="project" value="InterPro"/>
</dbReference>
<dbReference type="PROSITE" id="PS51677">
    <property type="entry name" value="NODB"/>
    <property type="match status" value="1"/>
</dbReference>
<evidence type="ECO:0000313" key="5">
    <source>
        <dbReference type="EMBL" id="HIT98612.1"/>
    </source>
</evidence>
<dbReference type="Pfam" id="PF01522">
    <property type="entry name" value="Polysacc_deac_1"/>
    <property type="match status" value="1"/>
</dbReference>
<name>A0A9D1KU27_9FLAO</name>
<reference evidence="5" key="1">
    <citation type="submission" date="2020-10" db="EMBL/GenBank/DDBJ databases">
        <authorList>
            <person name="Gilroy R."/>
        </authorList>
    </citation>
    <scope>NUCLEOTIDE SEQUENCE</scope>
    <source>
        <strain evidence="5">1383</strain>
    </source>
</reference>
<evidence type="ECO:0000256" key="1">
    <source>
        <dbReference type="ARBA" id="ARBA00022723"/>
    </source>
</evidence>
<dbReference type="GO" id="GO:0046872">
    <property type="term" value="F:metal ion binding"/>
    <property type="evidence" value="ECO:0007669"/>
    <property type="project" value="UniProtKB-KW"/>
</dbReference>
<dbReference type="InterPro" id="IPR002509">
    <property type="entry name" value="NODB_dom"/>
</dbReference>
<reference evidence="5" key="2">
    <citation type="journal article" date="2021" name="PeerJ">
        <title>Extensive microbial diversity within the chicken gut microbiome revealed by metagenomics and culture.</title>
        <authorList>
            <person name="Gilroy R."/>
            <person name="Ravi A."/>
            <person name="Getino M."/>
            <person name="Pursley I."/>
            <person name="Horton D.L."/>
            <person name="Alikhan N.F."/>
            <person name="Baker D."/>
            <person name="Gharbi K."/>
            <person name="Hall N."/>
            <person name="Watson M."/>
            <person name="Adriaenssens E.M."/>
            <person name="Foster-Nyarko E."/>
            <person name="Jarju S."/>
            <person name="Secka A."/>
            <person name="Antonio M."/>
            <person name="Oren A."/>
            <person name="Chaudhuri R.R."/>
            <person name="La Ragione R."/>
            <person name="Hildebrand F."/>
            <person name="Pallen M.J."/>
        </authorList>
    </citation>
    <scope>NUCLEOTIDE SEQUENCE</scope>
    <source>
        <strain evidence="5">1383</strain>
    </source>
</reference>
<evidence type="ECO:0000256" key="3">
    <source>
        <dbReference type="SAM" id="SignalP"/>
    </source>
</evidence>
<proteinExistence type="predicted"/>
<feature type="domain" description="NodB homology" evidence="4">
    <location>
        <begin position="43"/>
        <end position="252"/>
    </location>
</feature>